<evidence type="ECO:0000256" key="4">
    <source>
        <dbReference type="ARBA" id="ARBA00022692"/>
    </source>
</evidence>
<name>A0A343W686_9ANNE</name>
<dbReference type="GO" id="GO:0016020">
    <property type="term" value="C:membrane"/>
    <property type="evidence" value="ECO:0007669"/>
    <property type="project" value="UniProtKB-SubCell"/>
</dbReference>
<evidence type="ECO:0000256" key="2">
    <source>
        <dbReference type="ARBA" id="ARBA00010519"/>
    </source>
</evidence>
<geneLocation type="mitochondrion" evidence="11"/>
<dbReference type="AlphaFoldDB" id="A0A343W686"/>
<evidence type="ECO:0000256" key="8">
    <source>
        <dbReference type="ARBA" id="ARBA00023136"/>
    </source>
</evidence>
<feature type="transmembrane region" description="Helical" evidence="10">
    <location>
        <begin position="30"/>
        <end position="51"/>
    </location>
</feature>
<evidence type="ECO:0000256" key="7">
    <source>
        <dbReference type="ARBA" id="ARBA00023027"/>
    </source>
</evidence>
<evidence type="ECO:0000256" key="3">
    <source>
        <dbReference type="ARBA" id="ARBA00016612"/>
    </source>
</evidence>
<keyword evidence="11" id="KW-0496">Mitochondrion</keyword>
<keyword evidence="7" id="KW-0520">NAD</keyword>
<comment type="subcellular location">
    <subcellularLocation>
        <location evidence="1">Membrane</location>
        <topology evidence="1">Multi-pass membrane protein</topology>
    </subcellularLocation>
</comment>
<evidence type="ECO:0000256" key="1">
    <source>
        <dbReference type="ARBA" id="ARBA00004141"/>
    </source>
</evidence>
<keyword evidence="6 10" id="KW-1133">Transmembrane helix</keyword>
<organism evidence="11">
    <name type="scientific">Lepidonotopodium sp. YZ-2018</name>
    <dbReference type="NCBI Taxonomy" id="2153333"/>
    <lineage>
        <taxon>Eukaryota</taxon>
        <taxon>Metazoa</taxon>
        <taxon>Spiralia</taxon>
        <taxon>Lophotrochozoa</taxon>
        <taxon>Annelida</taxon>
        <taxon>Polychaeta</taxon>
        <taxon>Errantia</taxon>
        <taxon>Phyllodocida</taxon>
        <taxon>Polynoidae</taxon>
        <taxon>Lepidonotopodium</taxon>
    </lineage>
</organism>
<accession>A0A343W686</accession>
<reference evidence="11" key="1">
    <citation type="journal article" date="2018" name="Mol. Phylogenet. Evol.">
        <title>Phylogeny, evolution and mitochondrial gene order rearrangement in scale worms (Aphroditiformia, Annelida).</title>
        <authorList>
            <person name="Zhang Y."/>
            <person name="Sun J."/>
            <person name="Rouse G.W."/>
            <person name="Wiklund H."/>
            <person name="Pleijel F."/>
            <person name="Watanabe H.K."/>
            <person name="Chen C."/>
            <person name="Qian P.-Y."/>
            <person name="Qiu J.-W."/>
        </authorList>
    </citation>
    <scope>NUCLEOTIDE SEQUENCE</scope>
</reference>
<feature type="transmembrane region" description="Helical" evidence="10">
    <location>
        <begin position="57"/>
        <end position="83"/>
    </location>
</feature>
<feature type="transmembrane region" description="Helical" evidence="10">
    <location>
        <begin position="6"/>
        <end position="23"/>
    </location>
</feature>
<dbReference type="InterPro" id="IPR039428">
    <property type="entry name" value="NUOK/Mnh_C1-like"/>
</dbReference>
<dbReference type="Pfam" id="PF00420">
    <property type="entry name" value="Oxidored_q2"/>
    <property type="match status" value="1"/>
</dbReference>
<evidence type="ECO:0000313" key="11">
    <source>
        <dbReference type="EMBL" id="AVW86108.1"/>
    </source>
</evidence>
<dbReference type="EMBL" id="KY753828">
    <property type="protein sequence ID" value="AVW86108.1"/>
    <property type="molecule type" value="Genomic_DNA"/>
</dbReference>
<evidence type="ECO:0000256" key="6">
    <source>
        <dbReference type="ARBA" id="ARBA00022989"/>
    </source>
</evidence>
<evidence type="ECO:0000256" key="5">
    <source>
        <dbReference type="ARBA" id="ARBA00022967"/>
    </source>
</evidence>
<protein>
    <recommendedName>
        <fullName evidence="3">NADH-ubiquinone oxidoreductase chain 4L</fullName>
    </recommendedName>
    <alternativeName>
        <fullName evidence="9">NADH dehydrogenase subunit 4L</fullName>
    </alternativeName>
</protein>
<dbReference type="Gene3D" id="1.10.287.3510">
    <property type="match status" value="1"/>
</dbReference>
<proteinExistence type="inferred from homology"/>
<evidence type="ECO:0000256" key="9">
    <source>
        <dbReference type="ARBA" id="ARBA00031586"/>
    </source>
</evidence>
<gene>
    <name evidence="11" type="primary">ND4L</name>
</gene>
<keyword evidence="5" id="KW-1278">Translocase</keyword>
<comment type="similarity">
    <text evidence="2">Belongs to the complex I subunit 4L family.</text>
</comment>
<keyword evidence="4 10" id="KW-0812">Transmembrane</keyword>
<evidence type="ECO:0000256" key="10">
    <source>
        <dbReference type="SAM" id="Phobius"/>
    </source>
</evidence>
<sequence>MTITSLPLSLIPFCVLSSLLVMITQRKHIIMTLLALEAMILNLIILMLLTSNLSTNFNLFLIMVLLTLGACEAALGLACLVMMTRNFGNDQISSSSLNQC</sequence>
<keyword evidence="8 10" id="KW-0472">Membrane</keyword>